<reference evidence="2" key="2">
    <citation type="submission" date="2023-05" db="EMBL/GenBank/DDBJ databases">
        <authorList>
            <person name="Fouks B."/>
        </authorList>
    </citation>
    <scope>NUCLEOTIDE SEQUENCE</scope>
    <source>
        <strain evidence="2">Stay&amp;Tobe</strain>
        <tissue evidence="2">Testes</tissue>
    </source>
</reference>
<comment type="caution">
    <text evidence="2">The sequence shown here is derived from an EMBL/GenBank/DDBJ whole genome shotgun (WGS) entry which is preliminary data.</text>
</comment>
<evidence type="ECO:0000256" key="1">
    <source>
        <dbReference type="SAM" id="MobiDB-lite"/>
    </source>
</evidence>
<protein>
    <submittedName>
        <fullName evidence="2">Uncharacterized protein</fullName>
    </submittedName>
</protein>
<proteinExistence type="predicted"/>
<dbReference type="EMBL" id="JASPKZ010001228">
    <property type="protein sequence ID" value="KAJ9598349.1"/>
    <property type="molecule type" value="Genomic_DNA"/>
</dbReference>
<name>A0AAD8EQH5_DIPPU</name>
<gene>
    <name evidence="2" type="ORF">L9F63_010965</name>
    <name evidence="3" type="ORF">L9F63_026677</name>
</gene>
<sequence length="120" mass="13909">MTSGGQETKPMNATEQVTTRSDTTQELTTTSTQDLTSSSRIRNFNNPTLDYNTIQETITNNITQTIHQMMEALTNNLKGLIQEEIKNTRKEETKQQQKHTQIQRLIRTQEAKYISHRQVR</sequence>
<evidence type="ECO:0000313" key="3">
    <source>
        <dbReference type="EMBL" id="KAJ9598791.1"/>
    </source>
</evidence>
<organism evidence="2 4">
    <name type="scientific">Diploptera punctata</name>
    <name type="common">Pacific beetle cockroach</name>
    <dbReference type="NCBI Taxonomy" id="6984"/>
    <lineage>
        <taxon>Eukaryota</taxon>
        <taxon>Metazoa</taxon>
        <taxon>Ecdysozoa</taxon>
        <taxon>Arthropoda</taxon>
        <taxon>Hexapoda</taxon>
        <taxon>Insecta</taxon>
        <taxon>Pterygota</taxon>
        <taxon>Neoptera</taxon>
        <taxon>Polyneoptera</taxon>
        <taxon>Dictyoptera</taxon>
        <taxon>Blattodea</taxon>
        <taxon>Blaberoidea</taxon>
        <taxon>Blaberidae</taxon>
        <taxon>Diplopterinae</taxon>
        <taxon>Diploptera</taxon>
    </lineage>
</organism>
<dbReference type="EMBL" id="JASPKZ010001061">
    <property type="protein sequence ID" value="KAJ9598791.1"/>
    <property type="molecule type" value="Genomic_DNA"/>
</dbReference>
<reference evidence="2" key="1">
    <citation type="journal article" date="2023" name="IScience">
        <title>Live-bearing cockroach genome reveals convergent evolutionary mechanisms linked to viviparity in insects and beyond.</title>
        <authorList>
            <person name="Fouks B."/>
            <person name="Harrison M.C."/>
            <person name="Mikhailova A.A."/>
            <person name="Marchal E."/>
            <person name="English S."/>
            <person name="Carruthers M."/>
            <person name="Jennings E.C."/>
            <person name="Chiamaka E.L."/>
            <person name="Frigard R.A."/>
            <person name="Pippel M."/>
            <person name="Attardo G.M."/>
            <person name="Benoit J.B."/>
            <person name="Bornberg-Bauer E."/>
            <person name="Tobe S.S."/>
        </authorList>
    </citation>
    <scope>NUCLEOTIDE SEQUENCE</scope>
    <source>
        <strain evidence="2">Stay&amp;Tobe</strain>
    </source>
</reference>
<dbReference type="AlphaFoldDB" id="A0AAD8EQH5"/>
<evidence type="ECO:0000313" key="4">
    <source>
        <dbReference type="Proteomes" id="UP001233999"/>
    </source>
</evidence>
<keyword evidence="4" id="KW-1185">Reference proteome</keyword>
<feature type="compositionally biased region" description="Low complexity" evidence="1">
    <location>
        <begin position="18"/>
        <end position="40"/>
    </location>
</feature>
<evidence type="ECO:0000313" key="2">
    <source>
        <dbReference type="EMBL" id="KAJ9598349.1"/>
    </source>
</evidence>
<dbReference type="Proteomes" id="UP001233999">
    <property type="component" value="Unassembled WGS sequence"/>
</dbReference>
<accession>A0AAD8EQH5</accession>
<feature type="region of interest" description="Disordered" evidence="1">
    <location>
        <begin position="1"/>
        <end position="43"/>
    </location>
</feature>
<feature type="compositionally biased region" description="Polar residues" evidence="1">
    <location>
        <begin position="1"/>
        <end position="17"/>
    </location>
</feature>